<name>T1HW60_RHOPR</name>
<evidence type="ECO:0008006" key="7">
    <source>
        <dbReference type="Google" id="ProtNLM"/>
    </source>
</evidence>
<protein>
    <recommendedName>
        <fullName evidence="7">Ran gtpase-activating protein</fullName>
    </recommendedName>
</protein>
<dbReference type="EMBL" id="ACPB03013647">
    <property type="status" value="NOT_ANNOTATED_CDS"/>
    <property type="molecule type" value="Genomic_DNA"/>
</dbReference>
<keyword evidence="6" id="KW-1185">Reference proteome</keyword>
<evidence type="ECO:0000313" key="5">
    <source>
        <dbReference type="EnsemblMetazoa" id="RPRC008280-PA"/>
    </source>
</evidence>
<dbReference type="GeneID" id="141449194"/>
<keyword evidence="1" id="KW-0343">GTPase activation</keyword>
<dbReference type="Gene3D" id="3.80.10.10">
    <property type="entry name" value="Ribonuclease Inhibitor"/>
    <property type="match status" value="1"/>
</dbReference>
<dbReference type="CDD" id="cd00116">
    <property type="entry name" value="LRR_RI"/>
    <property type="match status" value="1"/>
</dbReference>
<dbReference type="HOGENOM" id="CLU_028747_2_0_1"/>
<feature type="compositionally biased region" description="Acidic residues" evidence="4">
    <location>
        <begin position="356"/>
        <end position="416"/>
    </location>
</feature>
<evidence type="ECO:0000313" key="6">
    <source>
        <dbReference type="Proteomes" id="UP000015103"/>
    </source>
</evidence>
<dbReference type="InterPro" id="IPR027038">
    <property type="entry name" value="RanGap"/>
</dbReference>
<evidence type="ECO:0000256" key="1">
    <source>
        <dbReference type="ARBA" id="ARBA00022468"/>
    </source>
</evidence>
<dbReference type="InParanoid" id="T1HW60"/>
<dbReference type="EnsemblMetazoa" id="RPRC008280-RA">
    <property type="protein sequence ID" value="RPRC008280-PA"/>
    <property type="gene ID" value="RPRC008280"/>
</dbReference>
<feature type="region of interest" description="Disordered" evidence="4">
    <location>
        <begin position="351"/>
        <end position="416"/>
    </location>
</feature>
<evidence type="ECO:0000256" key="2">
    <source>
        <dbReference type="ARBA" id="ARBA00022614"/>
    </source>
</evidence>
<dbReference type="Pfam" id="PF13516">
    <property type="entry name" value="LRR_6"/>
    <property type="match status" value="2"/>
</dbReference>
<keyword evidence="2" id="KW-0433">Leucine-rich repeat</keyword>
<sequence length="594" mass="65141">MSGTDHNVDLLAQRLQETKLPSGISFAGKGLKLDTADDAQPVVDAINSCDTMEYLNLEGNTIGVGAAGAISEALERHSELKQALWKDMFTGRLKEEIPKALKALCRGVMKAKARIEVLDLSDNASGPIGVNGISEFIKSSSCYTLKELRLNNMGLGITGAQMLSNALLECCRKSKEDGNPLKLKVFIAGRNRLENDGTKALSRVFRTMESLEELSIPQNGIYTPGIEALAEALSYNISLKKLNLNDNTLREGGARALANCLRKVRNLTSLDVGDCLIKTEGAFALAEMLSGARNIQEVVLSHNSIKTDGAVAVLEALVSKQNLLSVQLDGNQFGERGKDIVRNKAEAISSNKEILDSLEEDEGSEDDDEDCDDKNGEEDEEDEEDDEEEEEDDYDEDDESTSLFEEDDGEAEEITPDEEEALVNNLGFYREKQPSAETVSIAAAEFISKPSLENLMALGPDAADRIIEEVKEGDMEEDPVEVFGTPPNELNQIFYNYKLSEKDVCGAYTCKYVCPKYDSTNEFNTIQNFGHRIAQQLEEMEPHQAELAMKLIEDALSLGYQGRLSKSASLADCGNESVQNNLTNLEKALSNLNI</sequence>
<accession>T1HW60</accession>
<proteinExistence type="predicted"/>
<dbReference type="STRING" id="13249.T1HW60"/>
<dbReference type="GO" id="GO:0005634">
    <property type="term" value="C:nucleus"/>
    <property type="evidence" value="ECO:0007669"/>
    <property type="project" value="TreeGrafter"/>
</dbReference>
<dbReference type="GO" id="GO:0031267">
    <property type="term" value="F:small GTPase binding"/>
    <property type="evidence" value="ECO:0007669"/>
    <property type="project" value="TreeGrafter"/>
</dbReference>
<dbReference type="GO" id="GO:0005096">
    <property type="term" value="F:GTPase activator activity"/>
    <property type="evidence" value="ECO:0007669"/>
    <property type="project" value="UniProtKB-KW"/>
</dbReference>
<dbReference type="Proteomes" id="UP000015103">
    <property type="component" value="Unassembled WGS sequence"/>
</dbReference>
<dbReference type="GO" id="GO:0005829">
    <property type="term" value="C:cytosol"/>
    <property type="evidence" value="ECO:0007669"/>
    <property type="project" value="TreeGrafter"/>
</dbReference>
<dbReference type="AlphaFoldDB" id="T1HW60"/>
<dbReference type="SMART" id="SM00368">
    <property type="entry name" value="LRR_RI"/>
    <property type="match status" value="7"/>
</dbReference>
<dbReference type="PANTHER" id="PTHR24113">
    <property type="entry name" value="RAN GTPASE-ACTIVATING PROTEIN 1"/>
    <property type="match status" value="1"/>
</dbReference>
<dbReference type="OMA" id="RDNMFGK"/>
<dbReference type="GO" id="GO:0006913">
    <property type="term" value="P:nucleocytoplasmic transport"/>
    <property type="evidence" value="ECO:0007669"/>
    <property type="project" value="TreeGrafter"/>
</dbReference>
<dbReference type="GO" id="GO:0048471">
    <property type="term" value="C:perinuclear region of cytoplasm"/>
    <property type="evidence" value="ECO:0007669"/>
    <property type="project" value="TreeGrafter"/>
</dbReference>
<keyword evidence="3" id="KW-0677">Repeat</keyword>
<dbReference type="SUPFAM" id="SSF52047">
    <property type="entry name" value="RNI-like"/>
    <property type="match status" value="1"/>
</dbReference>
<dbReference type="eggNOG" id="KOG1909">
    <property type="taxonomic scope" value="Eukaryota"/>
</dbReference>
<dbReference type="VEuPathDB" id="VectorBase:RPRC008280"/>
<organism evidence="5 6">
    <name type="scientific">Rhodnius prolixus</name>
    <name type="common">Triatomid bug</name>
    <dbReference type="NCBI Taxonomy" id="13249"/>
    <lineage>
        <taxon>Eukaryota</taxon>
        <taxon>Metazoa</taxon>
        <taxon>Ecdysozoa</taxon>
        <taxon>Arthropoda</taxon>
        <taxon>Hexapoda</taxon>
        <taxon>Insecta</taxon>
        <taxon>Pterygota</taxon>
        <taxon>Neoptera</taxon>
        <taxon>Paraneoptera</taxon>
        <taxon>Hemiptera</taxon>
        <taxon>Heteroptera</taxon>
        <taxon>Panheteroptera</taxon>
        <taxon>Cimicomorpha</taxon>
        <taxon>Reduviidae</taxon>
        <taxon>Triatominae</taxon>
        <taxon>Rhodnius</taxon>
    </lineage>
</organism>
<dbReference type="RefSeq" id="XP_073974462.1">
    <property type="nucleotide sequence ID" value="XM_074118361.1"/>
</dbReference>
<dbReference type="InterPro" id="IPR001611">
    <property type="entry name" value="Leu-rich_rpt"/>
</dbReference>
<evidence type="ECO:0000256" key="3">
    <source>
        <dbReference type="ARBA" id="ARBA00022737"/>
    </source>
</evidence>
<reference evidence="5" key="1">
    <citation type="submission" date="2015-05" db="UniProtKB">
        <authorList>
            <consortium name="EnsemblMetazoa"/>
        </authorList>
    </citation>
    <scope>IDENTIFICATION</scope>
</reference>
<dbReference type="PANTHER" id="PTHR24113:SF12">
    <property type="entry name" value="RAN GTPASE-ACTIVATING PROTEIN 1"/>
    <property type="match status" value="1"/>
</dbReference>
<dbReference type="InterPro" id="IPR032675">
    <property type="entry name" value="LRR_dom_sf"/>
</dbReference>
<evidence type="ECO:0000256" key="4">
    <source>
        <dbReference type="SAM" id="MobiDB-lite"/>
    </source>
</evidence>